<dbReference type="Pfam" id="PF00370">
    <property type="entry name" value="FGGY_N"/>
    <property type="match status" value="1"/>
</dbReference>
<dbReference type="PANTHER" id="PTHR10196:SF78">
    <property type="entry name" value="GLYCEROL KINASE"/>
    <property type="match status" value="1"/>
</dbReference>
<dbReference type="AlphaFoldDB" id="A0A7X1B8I0"/>
<evidence type="ECO:0000313" key="6">
    <source>
        <dbReference type="Proteomes" id="UP000526501"/>
    </source>
</evidence>
<dbReference type="InterPro" id="IPR043129">
    <property type="entry name" value="ATPase_NBD"/>
</dbReference>
<gene>
    <name evidence="5" type="ORF">H5P27_16450</name>
</gene>
<reference evidence="5 6" key="1">
    <citation type="submission" date="2020-07" db="EMBL/GenBank/DDBJ databases">
        <authorList>
            <person name="Feng X."/>
        </authorList>
    </citation>
    <scope>NUCLEOTIDE SEQUENCE [LARGE SCALE GENOMIC DNA]</scope>
    <source>
        <strain evidence="5 6">JCM23202</strain>
    </source>
</reference>
<feature type="domain" description="Carbohydrate kinase FGGY N-terminal" evidence="4">
    <location>
        <begin position="4"/>
        <end position="50"/>
    </location>
</feature>
<evidence type="ECO:0000256" key="1">
    <source>
        <dbReference type="ARBA" id="ARBA00009156"/>
    </source>
</evidence>
<protein>
    <submittedName>
        <fullName evidence="5">Glycerol kinase</fullName>
    </submittedName>
</protein>
<dbReference type="SUPFAM" id="SSF53067">
    <property type="entry name" value="Actin-like ATPase domain"/>
    <property type="match status" value="1"/>
</dbReference>
<evidence type="ECO:0000256" key="3">
    <source>
        <dbReference type="ARBA" id="ARBA00022777"/>
    </source>
</evidence>
<dbReference type="GO" id="GO:0019563">
    <property type="term" value="P:glycerol catabolic process"/>
    <property type="evidence" value="ECO:0007669"/>
    <property type="project" value="TreeGrafter"/>
</dbReference>
<proteinExistence type="inferred from homology"/>
<dbReference type="Gene3D" id="3.30.420.40">
    <property type="match status" value="1"/>
</dbReference>
<evidence type="ECO:0000259" key="4">
    <source>
        <dbReference type="Pfam" id="PF00370"/>
    </source>
</evidence>
<dbReference type="EMBL" id="JACHVC010000013">
    <property type="protein sequence ID" value="MBC2607645.1"/>
    <property type="molecule type" value="Genomic_DNA"/>
</dbReference>
<organism evidence="5 6">
    <name type="scientific">Pelagicoccus albus</name>
    <dbReference type="NCBI Taxonomy" id="415222"/>
    <lineage>
        <taxon>Bacteria</taxon>
        <taxon>Pseudomonadati</taxon>
        <taxon>Verrucomicrobiota</taxon>
        <taxon>Opitutia</taxon>
        <taxon>Puniceicoccales</taxon>
        <taxon>Pelagicoccaceae</taxon>
        <taxon>Pelagicoccus</taxon>
    </lineage>
</organism>
<evidence type="ECO:0000313" key="5">
    <source>
        <dbReference type="EMBL" id="MBC2607645.1"/>
    </source>
</evidence>
<accession>A0A7X1B8I0</accession>
<keyword evidence="6" id="KW-1185">Reference proteome</keyword>
<dbReference type="GO" id="GO:0005829">
    <property type="term" value="C:cytosol"/>
    <property type="evidence" value="ECO:0007669"/>
    <property type="project" value="TreeGrafter"/>
</dbReference>
<comment type="similarity">
    <text evidence="1">Belongs to the FGGY kinase family.</text>
</comment>
<comment type="caution">
    <text evidence="5">The sequence shown here is derived from an EMBL/GenBank/DDBJ whole genome shotgun (WGS) entry which is preliminary data.</text>
</comment>
<dbReference type="GO" id="GO:0004370">
    <property type="term" value="F:glycerol kinase activity"/>
    <property type="evidence" value="ECO:0007669"/>
    <property type="project" value="TreeGrafter"/>
</dbReference>
<name>A0A7X1B8I0_9BACT</name>
<sequence length="50" mass="5734">MQFVLAIDQGTTSSRAILFDKNARVVASEQYEFPQYFPKAGWVEHDAEEI</sequence>
<keyword evidence="3 5" id="KW-0418">Kinase</keyword>
<keyword evidence="2" id="KW-0808">Transferase</keyword>
<dbReference type="Proteomes" id="UP000526501">
    <property type="component" value="Unassembled WGS sequence"/>
</dbReference>
<dbReference type="InterPro" id="IPR018484">
    <property type="entry name" value="FGGY_N"/>
</dbReference>
<dbReference type="PANTHER" id="PTHR10196">
    <property type="entry name" value="SUGAR KINASE"/>
    <property type="match status" value="1"/>
</dbReference>
<evidence type="ECO:0000256" key="2">
    <source>
        <dbReference type="ARBA" id="ARBA00022679"/>
    </source>
</evidence>